<sequence>MIRSIIVTAACLGLLLTGCNDTPAEMDDAVAEFQGKLVKAEDVAYQYSLSEENIADYLKEAAVVSEARSLGIEVSEEEVKDHRDKMYPGLAEESETAFFEKQADVLNIEPEEYYDDWADKFVERNMYMQLYVQEKFANPQTEEEFDQWSEKLEAHINELFADYKAAGDIVIY</sequence>
<dbReference type="EMBL" id="FOGV01000002">
    <property type="protein sequence ID" value="SER53692.1"/>
    <property type="molecule type" value="Genomic_DNA"/>
</dbReference>
<evidence type="ECO:0008006" key="3">
    <source>
        <dbReference type="Google" id="ProtNLM"/>
    </source>
</evidence>
<evidence type="ECO:0000313" key="1">
    <source>
        <dbReference type="EMBL" id="SER53692.1"/>
    </source>
</evidence>
<proteinExistence type="predicted"/>
<dbReference type="RefSeq" id="WP_093071769.1">
    <property type="nucleotide sequence ID" value="NZ_FOGV01000002.1"/>
</dbReference>
<accession>A0A1H9PZT3</accession>
<dbReference type="STRING" id="1464123.SAMN05444126_10296"/>
<gene>
    <name evidence="1" type="ORF">SAMN05444126_10296</name>
</gene>
<dbReference type="OrthoDB" id="2872686at2"/>
<organism evidence="1 2">
    <name type="scientific">Salisediminibacterium halotolerans</name>
    <dbReference type="NCBI Taxonomy" id="517425"/>
    <lineage>
        <taxon>Bacteria</taxon>
        <taxon>Bacillati</taxon>
        <taxon>Bacillota</taxon>
        <taxon>Bacilli</taxon>
        <taxon>Bacillales</taxon>
        <taxon>Bacillaceae</taxon>
        <taxon>Salisediminibacterium</taxon>
    </lineage>
</organism>
<name>A0A1H9PZT3_9BACI</name>
<comment type="caution">
    <text evidence="1">The sequence shown here is derived from an EMBL/GenBank/DDBJ whole genome shotgun (WGS) entry which is preliminary data.</text>
</comment>
<dbReference type="AlphaFoldDB" id="A0A1H9PZT3"/>
<dbReference type="Proteomes" id="UP000199318">
    <property type="component" value="Unassembled WGS sequence"/>
</dbReference>
<dbReference type="PROSITE" id="PS51257">
    <property type="entry name" value="PROKAR_LIPOPROTEIN"/>
    <property type="match status" value="1"/>
</dbReference>
<keyword evidence="2" id="KW-1185">Reference proteome</keyword>
<reference evidence="2" key="1">
    <citation type="submission" date="2016-10" db="EMBL/GenBank/DDBJ databases">
        <authorList>
            <person name="de Groot N.N."/>
        </authorList>
    </citation>
    <scope>NUCLEOTIDE SEQUENCE [LARGE SCALE GENOMIC DNA]</scope>
    <source>
        <strain evidence="2">10nlg</strain>
    </source>
</reference>
<protein>
    <recommendedName>
        <fullName evidence="3">SurA N-terminal domain-containing protein</fullName>
    </recommendedName>
</protein>
<evidence type="ECO:0000313" key="2">
    <source>
        <dbReference type="Proteomes" id="UP000199318"/>
    </source>
</evidence>